<dbReference type="Proteomes" id="UP000764837">
    <property type="component" value="Unassembled WGS sequence"/>
</dbReference>
<evidence type="ECO:0000313" key="3">
    <source>
        <dbReference type="Proteomes" id="UP000764837"/>
    </source>
</evidence>
<keyword evidence="3" id="KW-1185">Reference proteome</keyword>
<evidence type="ECO:0000256" key="1">
    <source>
        <dbReference type="SAM" id="MobiDB-lite"/>
    </source>
</evidence>
<sequence>MQRLDSLVVTHFDADHWHGLRLLADNLHFAKRPTLNLYYPRLPDRAPQIADATLALLVTSRFAGVRSLELATALEEVATVDRHPLARGSEFEACDRVWEVMWPPEQLSRALGERLERAVRLTEDLAEQLDRAGHPTLRRNLEEAYERPFPGGDDQPTREVASELALQGRRAARGQAATEGRQPDRGMRASASGVHGLEAASAAVIPERFRGAFIDASKRLAAANNDLSLVFHDKGGSLAVFGDASRQVLRSALRGMRMKYRAVLAPHHGTYPLPAGFPSAEVCIAQAGDRHVERWPTHVAGHRQPRSCINTAQVGTISVW</sequence>
<dbReference type="InterPro" id="IPR036866">
    <property type="entry name" value="RibonucZ/Hydroxyglut_hydro"/>
</dbReference>
<organism evidence="2 3">
    <name type="scientific">Micromonospora luteifusca</name>
    <dbReference type="NCBI Taxonomy" id="709860"/>
    <lineage>
        <taxon>Bacteria</taxon>
        <taxon>Bacillati</taxon>
        <taxon>Actinomycetota</taxon>
        <taxon>Actinomycetes</taxon>
        <taxon>Micromonosporales</taxon>
        <taxon>Micromonosporaceae</taxon>
        <taxon>Micromonospora</taxon>
    </lineage>
</organism>
<comment type="caution">
    <text evidence="2">The sequence shown here is derived from an EMBL/GenBank/DDBJ whole genome shotgun (WGS) entry which is preliminary data.</text>
</comment>
<reference evidence="2 3" key="1">
    <citation type="submission" date="2021-01" db="EMBL/GenBank/DDBJ databases">
        <title>Sequencing the genomes of 1000 actinobacteria strains.</title>
        <authorList>
            <person name="Klenk H.-P."/>
        </authorList>
    </citation>
    <scope>NUCLEOTIDE SEQUENCE [LARGE SCALE GENOMIC DNA]</scope>
    <source>
        <strain evidence="2 3">DSM 100204</strain>
    </source>
</reference>
<protein>
    <recommendedName>
        <fullName evidence="4">Metallo-beta-lactamase domain-containing protein</fullName>
    </recommendedName>
</protein>
<feature type="region of interest" description="Disordered" evidence="1">
    <location>
        <begin position="169"/>
        <end position="189"/>
    </location>
</feature>
<evidence type="ECO:0000313" key="2">
    <source>
        <dbReference type="EMBL" id="MBM7494032.1"/>
    </source>
</evidence>
<accession>A0ABS2M1G4</accession>
<name>A0ABS2M1G4_9ACTN</name>
<evidence type="ECO:0008006" key="4">
    <source>
        <dbReference type="Google" id="ProtNLM"/>
    </source>
</evidence>
<dbReference type="EMBL" id="JAFBBP010000001">
    <property type="protein sequence ID" value="MBM7494032.1"/>
    <property type="molecule type" value="Genomic_DNA"/>
</dbReference>
<dbReference type="SUPFAM" id="SSF56281">
    <property type="entry name" value="Metallo-hydrolase/oxidoreductase"/>
    <property type="match status" value="1"/>
</dbReference>
<gene>
    <name evidence="2" type="ORF">JOD64_005254</name>
</gene>
<proteinExistence type="predicted"/>